<dbReference type="AlphaFoldDB" id="A0A5C6BA08"/>
<reference evidence="1 2" key="1">
    <citation type="submission" date="2019-02" db="EMBL/GenBank/DDBJ databases">
        <title>Deep-cultivation of Planctomycetes and their phenomic and genomic characterization uncovers novel biology.</title>
        <authorList>
            <person name="Wiegand S."/>
            <person name="Jogler M."/>
            <person name="Boedeker C."/>
            <person name="Pinto D."/>
            <person name="Vollmers J."/>
            <person name="Rivas-Marin E."/>
            <person name="Kohn T."/>
            <person name="Peeters S.H."/>
            <person name="Heuer A."/>
            <person name="Rast P."/>
            <person name="Oberbeckmann S."/>
            <person name="Bunk B."/>
            <person name="Jeske O."/>
            <person name="Meyerdierks A."/>
            <person name="Storesund J.E."/>
            <person name="Kallscheuer N."/>
            <person name="Luecker S."/>
            <person name="Lage O.M."/>
            <person name="Pohl T."/>
            <person name="Merkel B.J."/>
            <person name="Hornburger P."/>
            <person name="Mueller R.-W."/>
            <person name="Bruemmer F."/>
            <person name="Labrenz M."/>
            <person name="Spormann A.M."/>
            <person name="Op Den Camp H."/>
            <person name="Overmann J."/>
            <person name="Amann R."/>
            <person name="Jetten M.S.M."/>
            <person name="Mascher T."/>
            <person name="Medema M.H."/>
            <person name="Devos D.P."/>
            <person name="Kaster A.-K."/>
            <person name="Ovreas L."/>
            <person name="Rohde M."/>
            <person name="Galperin M.Y."/>
            <person name="Jogler C."/>
        </authorList>
    </citation>
    <scope>NUCLEOTIDE SEQUENCE [LARGE SCALE GENOMIC DNA]</scope>
    <source>
        <strain evidence="1 2">Pla52n</strain>
    </source>
</reference>
<dbReference type="InterPro" id="IPR010869">
    <property type="entry name" value="DUF1501"/>
</dbReference>
<protein>
    <recommendedName>
        <fullName evidence="3">DUF1501 domain-containing protein</fullName>
    </recommendedName>
</protein>
<sequence length="84" mass="8947">MARSTFKLTDAFEISRESDATRDRYGRDHWGAVQSVLFAGGGIRGGNVVGKSDARGAYPDEQPVKPENFAATIYDALGIPATAA</sequence>
<dbReference type="EMBL" id="SJPN01000001">
    <property type="protein sequence ID" value="TWU08096.1"/>
    <property type="molecule type" value="Genomic_DNA"/>
</dbReference>
<evidence type="ECO:0000313" key="1">
    <source>
        <dbReference type="EMBL" id="TWU08096.1"/>
    </source>
</evidence>
<evidence type="ECO:0008006" key="3">
    <source>
        <dbReference type="Google" id="ProtNLM"/>
    </source>
</evidence>
<gene>
    <name evidence="1" type="ORF">Pla52n_06770</name>
</gene>
<name>A0A5C6BA08_9BACT</name>
<dbReference type="Proteomes" id="UP000320176">
    <property type="component" value="Unassembled WGS sequence"/>
</dbReference>
<dbReference type="RefSeq" id="WP_146518200.1">
    <property type="nucleotide sequence ID" value="NZ_CP151726.1"/>
</dbReference>
<keyword evidence="2" id="KW-1185">Reference proteome</keyword>
<proteinExistence type="predicted"/>
<comment type="caution">
    <text evidence="1">The sequence shown here is derived from an EMBL/GenBank/DDBJ whole genome shotgun (WGS) entry which is preliminary data.</text>
</comment>
<organism evidence="1 2">
    <name type="scientific">Stieleria varia</name>
    <dbReference type="NCBI Taxonomy" id="2528005"/>
    <lineage>
        <taxon>Bacteria</taxon>
        <taxon>Pseudomonadati</taxon>
        <taxon>Planctomycetota</taxon>
        <taxon>Planctomycetia</taxon>
        <taxon>Pirellulales</taxon>
        <taxon>Pirellulaceae</taxon>
        <taxon>Stieleria</taxon>
    </lineage>
</organism>
<accession>A0A5C6BA08</accession>
<evidence type="ECO:0000313" key="2">
    <source>
        <dbReference type="Proteomes" id="UP000320176"/>
    </source>
</evidence>
<dbReference type="Pfam" id="PF07394">
    <property type="entry name" value="DUF1501"/>
    <property type="match status" value="1"/>
</dbReference>